<comment type="caution">
    <text evidence="2">The sequence shown here is derived from an EMBL/GenBank/DDBJ whole genome shotgun (WGS) entry which is preliminary data.</text>
</comment>
<dbReference type="VEuPathDB" id="FungiDB:TRICI_001314"/>
<evidence type="ECO:0000256" key="1">
    <source>
        <dbReference type="SAM" id="MobiDB-lite"/>
    </source>
</evidence>
<keyword evidence="3" id="KW-1185">Reference proteome</keyword>
<dbReference type="AlphaFoldDB" id="A0A642V9F9"/>
<protein>
    <submittedName>
        <fullName evidence="2">Uncharacterized protein</fullName>
    </submittedName>
</protein>
<gene>
    <name evidence="2" type="ORF">TRICI_001314</name>
</gene>
<reference evidence="2" key="1">
    <citation type="journal article" date="2019" name="G3 (Bethesda)">
        <title>Genome Assemblies of Two Rare Opportunistic Yeast Pathogens: Diutina rugosa (syn. Candida rugosa) and Trichomonascus ciferrii (syn. Candida ciferrii).</title>
        <authorList>
            <person name="Mixao V."/>
            <person name="Saus E."/>
            <person name="Hansen A.P."/>
            <person name="Lass-Florl C."/>
            <person name="Gabaldon T."/>
        </authorList>
    </citation>
    <scope>NUCLEOTIDE SEQUENCE</scope>
    <source>
        <strain evidence="2">CBS 4856</strain>
    </source>
</reference>
<proteinExistence type="predicted"/>
<evidence type="ECO:0000313" key="3">
    <source>
        <dbReference type="Proteomes" id="UP000761534"/>
    </source>
</evidence>
<sequence length="149" mass="16952">MGSVIKVKANTLVVLNVPPSIDYTAPDSPYSLDEEFEANSPTAAADDDDLSFDEAEEEKIDILNNYTTQARRSLIKSQSVHHNLTTNNNSNSQPTIPRYSSFNMRHHRTSSTSQYHLPRHTRIYNQPLPSRKFVYPPSNETIFQSNLRV</sequence>
<evidence type="ECO:0000313" key="2">
    <source>
        <dbReference type="EMBL" id="KAA8916451.1"/>
    </source>
</evidence>
<accession>A0A642V9F9</accession>
<name>A0A642V9F9_9ASCO</name>
<organism evidence="2 3">
    <name type="scientific">Trichomonascus ciferrii</name>
    <dbReference type="NCBI Taxonomy" id="44093"/>
    <lineage>
        <taxon>Eukaryota</taxon>
        <taxon>Fungi</taxon>
        <taxon>Dikarya</taxon>
        <taxon>Ascomycota</taxon>
        <taxon>Saccharomycotina</taxon>
        <taxon>Dipodascomycetes</taxon>
        <taxon>Dipodascales</taxon>
        <taxon>Trichomonascaceae</taxon>
        <taxon>Trichomonascus</taxon>
        <taxon>Trichomonascus ciferrii complex</taxon>
    </lineage>
</organism>
<dbReference type="EMBL" id="SWFS01000097">
    <property type="protein sequence ID" value="KAA8916451.1"/>
    <property type="molecule type" value="Genomic_DNA"/>
</dbReference>
<dbReference type="Proteomes" id="UP000761534">
    <property type="component" value="Unassembled WGS sequence"/>
</dbReference>
<feature type="region of interest" description="Disordered" evidence="1">
    <location>
        <begin position="25"/>
        <end position="47"/>
    </location>
</feature>